<dbReference type="RefSeq" id="XP_031934236.1">
    <property type="nucleotide sequence ID" value="XM_032083980.1"/>
</dbReference>
<organism evidence="1 2">
    <name type="scientific">Aspergillus pseudonomiae</name>
    <dbReference type="NCBI Taxonomy" id="1506151"/>
    <lineage>
        <taxon>Eukaryota</taxon>
        <taxon>Fungi</taxon>
        <taxon>Dikarya</taxon>
        <taxon>Ascomycota</taxon>
        <taxon>Pezizomycotina</taxon>
        <taxon>Eurotiomycetes</taxon>
        <taxon>Eurotiomycetidae</taxon>
        <taxon>Eurotiales</taxon>
        <taxon>Aspergillaceae</taxon>
        <taxon>Aspergillus</taxon>
        <taxon>Aspergillus subgen. Circumdati</taxon>
    </lineage>
</organism>
<gene>
    <name evidence="1" type="ORF">BDV37DRAFT_267102</name>
</gene>
<dbReference type="Proteomes" id="UP000325579">
    <property type="component" value="Unassembled WGS sequence"/>
</dbReference>
<dbReference type="EMBL" id="ML736950">
    <property type="protein sequence ID" value="KAE8396917.1"/>
    <property type="molecule type" value="Genomic_DNA"/>
</dbReference>
<evidence type="ECO:0000313" key="1">
    <source>
        <dbReference type="EMBL" id="KAE8396917.1"/>
    </source>
</evidence>
<accession>A0A5N7CTA2</accession>
<reference evidence="1 2" key="1">
    <citation type="submission" date="2019-04" db="EMBL/GenBank/DDBJ databases">
        <authorList>
            <consortium name="DOE Joint Genome Institute"/>
            <person name="Mondo S."/>
            <person name="Kjaerbolling I."/>
            <person name="Vesth T."/>
            <person name="Frisvad J.C."/>
            <person name="Nybo J.L."/>
            <person name="Theobald S."/>
            <person name="Kildgaard S."/>
            <person name="Isbrandt T."/>
            <person name="Kuo A."/>
            <person name="Sato A."/>
            <person name="Lyhne E.K."/>
            <person name="Kogle M.E."/>
            <person name="Wiebenga A."/>
            <person name="Kun R.S."/>
            <person name="Lubbers R.J."/>
            <person name="Makela M.R."/>
            <person name="Barry K."/>
            <person name="Chovatia M."/>
            <person name="Clum A."/>
            <person name="Daum C."/>
            <person name="Haridas S."/>
            <person name="He G."/>
            <person name="LaButti K."/>
            <person name="Lipzen A."/>
            <person name="Riley R."/>
            <person name="Salamov A."/>
            <person name="Simmons B.A."/>
            <person name="Magnuson J.K."/>
            <person name="Henrissat B."/>
            <person name="Mortensen U.H."/>
            <person name="Larsen T.O."/>
            <person name="Devries R.P."/>
            <person name="Grigoriev I.V."/>
            <person name="Machida M."/>
            <person name="Baker S.E."/>
            <person name="Andersen M.R."/>
            <person name="Cantor M.N."/>
            <person name="Hua S.X."/>
        </authorList>
    </citation>
    <scope>NUCLEOTIDE SEQUENCE [LARGE SCALE GENOMIC DNA]</scope>
    <source>
        <strain evidence="1 2">CBS 119388</strain>
    </source>
</reference>
<evidence type="ECO:0000313" key="2">
    <source>
        <dbReference type="Proteomes" id="UP000325579"/>
    </source>
</evidence>
<dbReference type="AlphaFoldDB" id="A0A5N7CTA2"/>
<sequence>MAFKIKKISATSTYSTRNRSNQLNGQGIVTIIWNPDASIPTGEGCDGSSCCCTFQINSKKMPLSLSGSWSEMKNITTYNIKAGIGKIEDILTADNITSLGTEDFEMPMGTLTLNIPPTFPARYVGDWVWQISGPDQKWTSCTTKTLLEFTFVKFGPPRGPIQPGNATTPARPDFGGEYPVDIFRLFLPKFPHHEISPPDYLKQTMDIIWNLGQNTNPNIAASRLFQYETIRGAPAYIDSGYGGTFQLRRFVSGLFDSLNCYDLAALSQLAICIIQDENGDEVYDSKWVICHPVDPQNPIPYGFIPDGPLIGWPQYPNCNSPFFSQNRLPHYNDPNDPSRQRFWNHAWVEVTNSGRRTVLDATHCLQSNPNPAAGEDDRSTYLKKNTDQTMPPNHPPQIRAFYQNPNVWDPPTYNQIGVTDVGSVPALSRAYGNPPSTTEWVPTRINNAPCDPSSILRVVQSIWPTANIDSADWLVASHGCQVLTAFSYIRNTNNRLFVEINNLETRSDANSQYQTLRANLQTLTEPGLHLPVTDIGDEAFRTPNNLIWRRNLMCIRIFAALPASDPQRPTEIPRLILETAKAVDGHLVASAVSPGQEARPSPTLRISTQRTLEIGRGRFDVLLDNVSDISDVSIAEIEDHTIVKQASIGSTLVGQHGIIRFVALKLGKTDVKICVAHHRSLAISTVNIEVIVSGHIECA</sequence>
<keyword evidence="2" id="KW-1185">Reference proteome</keyword>
<dbReference type="OrthoDB" id="5200985at2759"/>
<proteinExistence type="predicted"/>
<name>A0A5N7CTA2_9EURO</name>
<protein>
    <submittedName>
        <fullName evidence="1">Uncharacterized protein</fullName>
    </submittedName>
</protein>
<dbReference type="GeneID" id="43668671"/>